<reference evidence="11 12" key="1">
    <citation type="submission" date="2018-07" db="EMBL/GenBank/DDBJ databases">
        <title>Genome sequencing of rice bacterial endophytes.</title>
        <authorList>
            <person name="Venturi V."/>
        </authorList>
    </citation>
    <scope>NUCLEOTIDE SEQUENCE [LARGE SCALE GENOMIC DNA]</scope>
    <source>
        <strain evidence="11 12">AG1002</strain>
    </source>
</reference>
<evidence type="ECO:0000256" key="1">
    <source>
        <dbReference type="ARBA" id="ARBA00004496"/>
    </source>
</evidence>
<dbReference type="GO" id="GO:0005524">
    <property type="term" value="F:ATP binding"/>
    <property type="evidence" value="ECO:0007669"/>
    <property type="project" value="UniProtKB-KW"/>
</dbReference>
<dbReference type="PANTHER" id="PTHR15184">
    <property type="entry name" value="ATP SYNTHASE"/>
    <property type="match status" value="1"/>
</dbReference>
<organism evidence="11 12">
    <name type="scientific">Ectopseudomonas oleovorans</name>
    <name type="common">Pseudomonas oleovorans</name>
    <dbReference type="NCBI Taxonomy" id="301"/>
    <lineage>
        <taxon>Bacteria</taxon>
        <taxon>Pseudomonadati</taxon>
        <taxon>Pseudomonadota</taxon>
        <taxon>Gammaproteobacteria</taxon>
        <taxon>Pseudomonadales</taxon>
        <taxon>Pseudomonadaceae</taxon>
        <taxon>Ectopseudomonas</taxon>
    </lineage>
</organism>
<comment type="subcellular location">
    <subcellularLocation>
        <location evidence="1">Cytoplasm</location>
    </subcellularLocation>
</comment>
<evidence type="ECO:0000256" key="3">
    <source>
        <dbReference type="ARBA" id="ARBA00022490"/>
    </source>
</evidence>
<dbReference type="Pfam" id="PF00006">
    <property type="entry name" value="ATP-synt_ab"/>
    <property type="match status" value="1"/>
</dbReference>
<evidence type="ECO:0000256" key="9">
    <source>
        <dbReference type="ARBA" id="ARBA00034006"/>
    </source>
</evidence>
<dbReference type="Proteomes" id="UP000256988">
    <property type="component" value="Unassembled WGS sequence"/>
</dbReference>
<dbReference type="GO" id="GO:0030254">
    <property type="term" value="P:protein secretion by the type III secretion system"/>
    <property type="evidence" value="ECO:0007669"/>
    <property type="project" value="InterPro"/>
</dbReference>
<comment type="catalytic activity">
    <reaction evidence="9">
        <text>ATP + H2O + cellular proteinSide 1 = ADP + phosphate + cellular proteinSide 2.</text>
        <dbReference type="EC" id="7.4.2.8"/>
    </reaction>
</comment>
<dbReference type="InterPro" id="IPR027417">
    <property type="entry name" value="P-loop_NTPase"/>
</dbReference>
<dbReference type="SUPFAM" id="SSF52540">
    <property type="entry name" value="P-loop containing nucleoside triphosphate hydrolases"/>
    <property type="match status" value="1"/>
</dbReference>
<keyword evidence="4" id="KW-0547">Nucleotide-binding</keyword>
<dbReference type="PANTHER" id="PTHR15184:SF9">
    <property type="entry name" value="SPI-1 TYPE 3 SECRETION SYSTEM ATPASE"/>
    <property type="match status" value="1"/>
</dbReference>
<sequence>MTDELQAILPRLSQRLHQAQPRPLLGRLLGVRGLVIQASLPGARVGDQCELLDPHRAAPLPAEVVGLDGAQALLAPAGSLEGLSRHTAVRRTGRAQEVAVGEALLGRVVDAFGAPLDGGPAVAATALSRWPLRAAPPAPFAREPLERPLSLGVRAIDGLLSVAQGQRLGIFGEPGVGKSSLLGSVMRHCQAEVLVIGLIGERGREVRDFIEGQLDATSRARTIAVVATAERPAAERVRAALMATAQAEYHRAQGRHVLLLIDSLTRFARAQRELGLAAGEPPTRRGYPPSCFASLPALLERAGATASGSVTALYSVLTEGEADLDPIAEEVRSLLDGHLVLSATLAQRNHFPAIDILRSRSRLMERVVTPQQSAQASRIRALLARHADLELVLATGDYSPGSDALSDEAIARRAAIETFLQQRAEEPSTPAATWRHLAQVLA</sequence>
<dbReference type="EMBL" id="QRDL01000008">
    <property type="protein sequence ID" value="RED00360.1"/>
    <property type="molecule type" value="Genomic_DNA"/>
</dbReference>
<dbReference type="PROSITE" id="PS00152">
    <property type="entry name" value="ATPASE_ALPHA_BETA"/>
    <property type="match status" value="1"/>
</dbReference>
<evidence type="ECO:0000256" key="6">
    <source>
        <dbReference type="ARBA" id="ARBA00022927"/>
    </source>
</evidence>
<proteinExistence type="predicted"/>
<dbReference type="GO" id="GO:0046933">
    <property type="term" value="F:proton-transporting ATP synthase activity, rotational mechanism"/>
    <property type="evidence" value="ECO:0007669"/>
    <property type="project" value="TreeGrafter"/>
</dbReference>
<dbReference type="GO" id="GO:0030257">
    <property type="term" value="C:type III protein secretion system complex"/>
    <property type="evidence" value="ECO:0007669"/>
    <property type="project" value="InterPro"/>
</dbReference>
<dbReference type="InterPro" id="IPR040627">
    <property type="entry name" value="T3SS_ATPase_C"/>
</dbReference>
<feature type="domain" description="AAA+ ATPase" evidence="10">
    <location>
        <begin position="164"/>
        <end position="369"/>
    </location>
</feature>
<keyword evidence="6" id="KW-0653">Protein transport</keyword>
<dbReference type="NCBIfam" id="TIGR01026">
    <property type="entry name" value="fliI_yscN"/>
    <property type="match status" value="1"/>
</dbReference>
<dbReference type="FunFam" id="3.40.50.12240:FF:000002">
    <property type="entry name" value="Flagellum-specific ATP synthase FliI"/>
    <property type="match status" value="1"/>
</dbReference>
<dbReference type="CDD" id="cd01136">
    <property type="entry name" value="ATPase_flagellum-secretory_path_III"/>
    <property type="match status" value="1"/>
</dbReference>
<dbReference type="InterPro" id="IPR020003">
    <property type="entry name" value="ATPase_a/bsu_AS"/>
</dbReference>
<dbReference type="GO" id="GO:0016887">
    <property type="term" value="F:ATP hydrolysis activity"/>
    <property type="evidence" value="ECO:0007669"/>
    <property type="project" value="InterPro"/>
</dbReference>
<dbReference type="Gene3D" id="3.40.50.12240">
    <property type="match status" value="1"/>
</dbReference>
<evidence type="ECO:0000256" key="2">
    <source>
        <dbReference type="ARBA" id="ARBA00022448"/>
    </source>
</evidence>
<evidence type="ECO:0000313" key="12">
    <source>
        <dbReference type="Proteomes" id="UP000256988"/>
    </source>
</evidence>
<dbReference type="SMART" id="SM00382">
    <property type="entry name" value="AAA"/>
    <property type="match status" value="1"/>
</dbReference>
<keyword evidence="3" id="KW-0963">Cytoplasm</keyword>
<dbReference type="InterPro" id="IPR000194">
    <property type="entry name" value="ATPase_F1/V1/A1_a/bsu_nucl-bd"/>
</dbReference>
<dbReference type="GO" id="GO:0008564">
    <property type="term" value="F:protein-exporting ATPase activity"/>
    <property type="evidence" value="ECO:0007669"/>
    <property type="project" value="UniProtKB-EC"/>
</dbReference>
<keyword evidence="2" id="KW-0813">Transport</keyword>
<dbReference type="EC" id="7.4.2.8" evidence="8"/>
<dbReference type="InterPro" id="IPR005714">
    <property type="entry name" value="ATPase_T3SS_FliI/YscN"/>
</dbReference>
<dbReference type="InterPro" id="IPR003593">
    <property type="entry name" value="AAA+_ATPase"/>
</dbReference>
<comment type="caution">
    <text evidence="11">The sequence shown here is derived from an EMBL/GenBank/DDBJ whole genome shotgun (WGS) entry which is preliminary data.</text>
</comment>
<dbReference type="Pfam" id="PF18269">
    <property type="entry name" value="T3SS_ATPase_C"/>
    <property type="match status" value="1"/>
</dbReference>
<accession>A0A3D9EDH8</accession>
<dbReference type="InterPro" id="IPR050053">
    <property type="entry name" value="ATPase_alpha/beta_chains"/>
</dbReference>
<evidence type="ECO:0000259" key="10">
    <source>
        <dbReference type="SMART" id="SM00382"/>
    </source>
</evidence>
<evidence type="ECO:0000256" key="7">
    <source>
        <dbReference type="ARBA" id="ARBA00022967"/>
    </source>
</evidence>
<dbReference type="GO" id="GO:0005737">
    <property type="term" value="C:cytoplasm"/>
    <property type="evidence" value="ECO:0007669"/>
    <property type="project" value="UniProtKB-SubCell"/>
</dbReference>
<evidence type="ECO:0000256" key="4">
    <source>
        <dbReference type="ARBA" id="ARBA00022741"/>
    </source>
</evidence>
<evidence type="ECO:0000313" key="11">
    <source>
        <dbReference type="EMBL" id="RED00360.1"/>
    </source>
</evidence>
<dbReference type="AlphaFoldDB" id="A0A3D9EDH8"/>
<dbReference type="RefSeq" id="WP_115946925.1">
    <property type="nucleotide sequence ID" value="NZ_QRDL01000008.1"/>
</dbReference>
<evidence type="ECO:0000256" key="8">
    <source>
        <dbReference type="ARBA" id="ARBA00024382"/>
    </source>
</evidence>
<gene>
    <name evidence="11" type="ORF">DFO60_4514</name>
</gene>
<evidence type="ECO:0000256" key="5">
    <source>
        <dbReference type="ARBA" id="ARBA00022840"/>
    </source>
</evidence>
<name>A0A3D9EDH8_ECTOL</name>
<keyword evidence="5" id="KW-0067">ATP-binding</keyword>
<protein>
    <recommendedName>
        <fullName evidence="8">protein-secreting ATPase</fullName>
        <ecNumber evidence="8">7.4.2.8</ecNumber>
    </recommendedName>
</protein>
<keyword evidence="7" id="KW-1278">Translocase</keyword>